<keyword evidence="12" id="KW-1185">Reference proteome</keyword>
<keyword evidence="9" id="KW-0233">DNA recombination</keyword>
<keyword evidence="4" id="KW-0378">Hydrolase</keyword>
<dbReference type="PROSITE" id="PS50994">
    <property type="entry name" value="INTEGRASE"/>
    <property type="match status" value="1"/>
</dbReference>
<evidence type="ECO:0000256" key="6">
    <source>
        <dbReference type="ARBA" id="ARBA00022908"/>
    </source>
</evidence>
<feature type="domain" description="Integrase catalytic" evidence="10">
    <location>
        <begin position="84"/>
        <end position="160"/>
    </location>
</feature>
<evidence type="ECO:0000256" key="2">
    <source>
        <dbReference type="ARBA" id="ARBA00022723"/>
    </source>
</evidence>
<evidence type="ECO:0000313" key="12">
    <source>
        <dbReference type="Proteomes" id="UP000315295"/>
    </source>
</evidence>
<gene>
    <name evidence="11" type="ORF">C1H46_028874</name>
</gene>
<protein>
    <recommendedName>
        <fullName evidence="10">Integrase catalytic domain-containing protein</fullName>
    </recommendedName>
</protein>
<evidence type="ECO:0000256" key="1">
    <source>
        <dbReference type="ARBA" id="ARBA00022722"/>
    </source>
</evidence>
<dbReference type="GO" id="GO:0003676">
    <property type="term" value="F:nucleic acid binding"/>
    <property type="evidence" value="ECO:0007669"/>
    <property type="project" value="InterPro"/>
</dbReference>
<dbReference type="PANTHER" id="PTHR42648">
    <property type="entry name" value="TRANSPOSASE, PUTATIVE-RELATED"/>
    <property type="match status" value="1"/>
</dbReference>
<dbReference type="GO" id="GO:0015074">
    <property type="term" value="P:DNA integration"/>
    <property type="evidence" value="ECO:0007669"/>
    <property type="project" value="UniProtKB-KW"/>
</dbReference>
<evidence type="ECO:0000256" key="9">
    <source>
        <dbReference type="ARBA" id="ARBA00023172"/>
    </source>
</evidence>
<keyword evidence="1" id="KW-0540">Nuclease</keyword>
<evidence type="ECO:0000256" key="3">
    <source>
        <dbReference type="ARBA" id="ARBA00022759"/>
    </source>
</evidence>
<keyword evidence="8" id="KW-0808">Transferase</keyword>
<keyword evidence="7" id="KW-0695">RNA-directed DNA polymerase</keyword>
<dbReference type="Gene3D" id="3.30.420.10">
    <property type="entry name" value="Ribonuclease H-like superfamily/Ribonuclease H"/>
    <property type="match status" value="1"/>
</dbReference>
<evidence type="ECO:0000259" key="10">
    <source>
        <dbReference type="PROSITE" id="PS50994"/>
    </source>
</evidence>
<keyword evidence="8" id="KW-0239">DNA-directed DNA polymerase</keyword>
<keyword evidence="3" id="KW-0255">Endonuclease</keyword>
<reference evidence="11 12" key="1">
    <citation type="journal article" date="2019" name="G3 (Bethesda)">
        <title>Sequencing of a Wild Apple (Malus baccata) Genome Unravels the Differences Between Cultivated and Wild Apple Species Regarding Disease Resistance and Cold Tolerance.</title>
        <authorList>
            <person name="Chen X."/>
        </authorList>
    </citation>
    <scope>NUCLEOTIDE SEQUENCE [LARGE SCALE GENOMIC DNA]</scope>
    <source>
        <strain evidence="12">cv. Shandingzi</strain>
        <tissue evidence="11">Leaves</tissue>
    </source>
</reference>
<dbReference type="InterPro" id="IPR025724">
    <property type="entry name" value="GAG-pre-integrase_dom"/>
</dbReference>
<sequence length="160" mass="18516">MKGNRSFPLKLQTGLQFALRASVDKSTLIWHRRMGHLNINSLKLLQEKEMVFGLPEIKNTNEVCEGCILGKHCRDSFPRESTNRASTPLELVHTDVCGPMQTITKAGNRYFLTFIDDCTRMCWVYFLRYKSKVFSVFKKFKATVELQSGYKLKKLRSDRG</sequence>
<keyword evidence="2" id="KW-0479">Metal-binding</keyword>
<dbReference type="InterPro" id="IPR039537">
    <property type="entry name" value="Retrotran_Ty1/copia-like"/>
</dbReference>
<evidence type="ECO:0000256" key="8">
    <source>
        <dbReference type="ARBA" id="ARBA00022932"/>
    </source>
</evidence>
<dbReference type="InterPro" id="IPR012337">
    <property type="entry name" value="RNaseH-like_sf"/>
</dbReference>
<keyword evidence="8" id="KW-0548">Nucleotidyltransferase</keyword>
<keyword evidence="6" id="KW-0229">DNA integration</keyword>
<organism evidence="11 12">
    <name type="scientific">Malus baccata</name>
    <name type="common">Siberian crab apple</name>
    <name type="synonym">Pyrus baccata</name>
    <dbReference type="NCBI Taxonomy" id="106549"/>
    <lineage>
        <taxon>Eukaryota</taxon>
        <taxon>Viridiplantae</taxon>
        <taxon>Streptophyta</taxon>
        <taxon>Embryophyta</taxon>
        <taxon>Tracheophyta</taxon>
        <taxon>Spermatophyta</taxon>
        <taxon>Magnoliopsida</taxon>
        <taxon>eudicotyledons</taxon>
        <taxon>Gunneridae</taxon>
        <taxon>Pentapetalae</taxon>
        <taxon>rosids</taxon>
        <taxon>fabids</taxon>
        <taxon>Rosales</taxon>
        <taxon>Rosaceae</taxon>
        <taxon>Amygdaloideae</taxon>
        <taxon>Maleae</taxon>
        <taxon>Malus</taxon>
    </lineage>
</organism>
<dbReference type="AlphaFoldDB" id="A0A540LGX6"/>
<evidence type="ECO:0000256" key="7">
    <source>
        <dbReference type="ARBA" id="ARBA00022918"/>
    </source>
</evidence>
<dbReference type="GO" id="GO:0004519">
    <property type="term" value="F:endonuclease activity"/>
    <property type="evidence" value="ECO:0007669"/>
    <property type="project" value="UniProtKB-KW"/>
</dbReference>
<accession>A0A540LGX6</accession>
<dbReference type="GO" id="GO:0003964">
    <property type="term" value="F:RNA-directed DNA polymerase activity"/>
    <property type="evidence" value="ECO:0007669"/>
    <property type="project" value="UniProtKB-KW"/>
</dbReference>
<dbReference type="PANTHER" id="PTHR42648:SF11">
    <property type="entry name" value="TRANSPOSON TY4-P GAG-POL POLYPROTEIN"/>
    <property type="match status" value="1"/>
</dbReference>
<dbReference type="InterPro" id="IPR001584">
    <property type="entry name" value="Integrase_cat-core"/>
</dbReference>
<dbReference type="InterPro" id="IPR036397">
    <property type="entry name" value="RNaseH_sf"/>
</dbReference>
<dbReference type="Proteomes" id="UP000315295">
    <property type="component" value="Unassembled WGS sequence"/>
</dbReference>
<dbReference type="GO" id="GO:0016787">
    <property type="term" value="F:hydrolase activity"/>
    <property type="evidence" value="ECO:0007669"/>
    <property type="project" value="UniProtKB-KW"/>
</dbReference>
<evidence type="ECO:0000313" key="11">
    <source>
        <dbReference type="EMBL" id="TQD85562.1"/>
    </source>
</evidence>
<comment type="caution">
    <text evidence="11">The sequence shown here is derived from an EMBL/GenBank/DDBJ whole genome shotgun (WGS) entry which is preliminary data.</text>
</comment>
<name>A0A540LGX6_MALBA</name>
<dbReference type="Pfam" id="PF13976">
    <property type="entry name" value="gag_pre-integrs"/>
    <property type="match status" value="1"/>
</dbReference>
<dbReference type="STRING" id="106549.A0A540LGX6"/>
<keyword evidence="5" id="KW-0460">Magnesium</keyword>
<dbReference type="EMBL" id="VIEB01000591">
    <property type="protein sequence ID" value="TQD85562.1"/>
    <property type="molecule type" value="Genomic_DNA"/>
</dbReference>
<dbReference type="GO" id="GO:0003887">
    <property type="term" value="F:DNA-directed DNA polymerase activity"/>
    <property type="evidence" value="ECO:0007669"/>
    <property type="project" value="UniProtKB-KW"/>
</dbReference>
<dbReference type="GO" id="GO:0006310">
    <property type="term" value="P:DNA recombination"/>
    <property type="evidence" value="ECO:0007669"/>
    <property type="project" value="UniProtKB-KW"/>
</dbReference>
<evidence type="ECO:0000256" key="5">
    <source>
        <dbReference type="ARBA" id="ARBA00022842"/>
    </source>
</evidence>
<dbReference type="GO" id="GO:0046872">
    <property type="term" value="F:metal ion binding"/>
    <property type="evidence" value="ECO:0007669"/>
    <property type="project" value="UniProtKB-KW"/>
</dbReference>
<dbReference type="SUPFAM" id="SSF53098">
    <property type="entry name" value="Ribonuclease H-like"/>
    <property type="match status" value="1"/>
</dbReference>
<evidence type="ECO:0000256" key="4">
    <source>
        <dbReference type="ARBA" id="ARBA00022801"/>
    </source>
</evidence>
<proteinExistence type="predicted"/>